<gene>
    <name evidence="1" type="ORF">PoB_002180600</name>
</gene>
<dbReference type="Proteomes" id="UP000735302">
    <property type="component" value="Unassembled WGS sequence"/>
</dbReference>
<protein>
    <submittedName>
        <fullName evidence="1">Uncharacterized protein</fullName>
    </submittedName>
</protein>
<comment type="caution">
    <text evidence="1">The sequence shown here is derived from an EMBL/GenBank/DDBJ whole genome shotgun (WGS) entry which is preliminary data.</text>
</comment>
<reference evidence="1 2" key="1">
    <citation type="journal article" date="2021" name="Elife">
        <title>Chloroplast acquisition without the gene transfer in kleptoplastic sea slugs, Plakobranchus ocellatus.</title>
        <authorList>
            <person name="Maeda T."/>
            <person name="Takahashi S."/>
            <person name="Yoshida T."/>
            <person name="Shimamura S."/>
            <person name="Takaki Y."/>
            <person name="Nagai Y."/>
            <person name="Toyoda A."/>
            <person name="Suzuki Y."/>
            <person name="Arimoto A."/>
            <person name="Ishii H."/>
            <person name="Satoh N."/>
            <person name="Nishiyama T."/>
            <person name="Hasebe M."/>
            <person name="Maruyama T."/>
            <person name="Minagawa J."/>
            <person name="Obokata J."/>
            <person name="Shigenobu S."/>
        </authorList>
    </citation>
    <scope>NUCLEOTIDE SEQUENCE [LARGE SCALE GENOMIC DNA]</scope>
</reference>
<keyword evidence="2" id="KW-1185">Reference proteome</keyword>
<evidence type="ECO:0000313" key="1">
    <source>
        <dbReference type="EMBL" id="GFN95300.1"/>
    </source>
</evidence>
<organism evidence="1 2">
    <name type="scientific">Plakobranchus ocellatus</name>
    <dbReference type="NCBI Taxonomy" id="259542"/>
    <lineage>
        <taxon>Eukaryota</taxon>
        <taxon>Metazoa</taxon>
        <taxon>Spiralia</taxon>
        <taxon>Lophotrochozoa</taxon>
        <taxon>Mollusca</taxon>
        <taxon>Gastropoda</taxon>
        <taxon>Heterobranchia</taxon>
        <taxon>Euthyneura</taxon>
        <taxon>Panpulmonata</taxon>
        <taxon>Sacoglossa</taxon>
        <taxon>Placobranchoidea</taxon>
        <taxon>Plakobranchidae</taxon>
        <taxon>Plakobranchus</taxon>
    </lineage>
</organism>
<dbReference type="EMBL" id="BLXT01002485">
    <property type="protein sequence ID" value="GFN95300.1"/>
    <property type="molecule type" value="Genomic_DNA"/>
</dbReference>
<accession>A0AAV3Z7K1</accession>
<sequence>MVNGLCLCRGVSHGGSNAELKAPKKVNVMMRLEGLRTTGRQKRKIRRRGKRKRCSVEKVWCLFSPDNLRDKTLYNYIVMFKTHRSRIIILLLLLLLLGGEGRLVEREEYIILMVVQWMAIRLEIIREFFVSVSVEGEDA</sequence>
<dbReference type="AlphaFoldDB" id="A0AAV3Z7K1"/>
<evidence type="ECO:0000313" key="2">
    <source>
        <dbReference type="Proteomes" id="UP000735302"/>
    </source>
</evidence>
<proteinExistence type="predicted"/>
<name>A0AAV3Z7K1_9GAST</name>